<dbReference type="PANTHER" id="PTHR24094:SF15">
    <property type="entry name" value="AMP-DEPENDENT SYNTHETASE_LIGASE DOMAIN-CONTAINING PROTEIN-RELATED"/>
    <property type="match status" value="1"/>
</dbReference>
<dbReference type="PATRIC" id="fig|1408189.4.peg.885"/>
<evidence type="ECO:0000313" key="2">
    <source>
        <dbReference type="EMBL" id="ALA67072.1"/>
    </source>
</evidence>
<dbReference type="KEGG" id="clw:CLAC_04415"/>
<protein>
    <recommendedName>
        <fullName evidence="1">GmrSD restriction endonucleases C-terminal domain-containing protein</fullName>
    </recommendedName>
</protein>
<evidence type="ECO:0000259" key="1">
    <source>
        <dbReference type="Pfam" id="PF07510"/>
    </source>
</evidence>
<dbReference type="Pfam" id="PF07510">
    <property type="entry name" value="GmrSD_C"/>
    <property type="match status" value="1"/>
</dbReference>
<organism evidence="2 3">
    <name type="scientific">Corynebacterium lactis RW2-5</name>
    <dbReference type="NCBI Taxonomy" id="1408189"/>
    <lineage>
        <taxon>Bacteria</taxon>
        <taxon>Bacillati</taxon>
        <taxon>Actinomycetota</taxon>
        <taxon>Actinomycetes</taxon>
        <taxon>Mycobacteriales</taxon>
        <taxon>Corynebacteriaceae</taxon>
        <taxon>Corynebacterium</taxon>
    </lineage>
</organism>
<sequence length="211" mass="22968">MRVFLSVRGLAVVAVTSFLVAFLAVRLLGAMPAPASSAADAEAVGKQLTQVRVVESRPTVTGYKRDRFDVWSGPADCNTRHRVLVMWFGGASCSLADDTPIADPYTGDGVGSHEVDIDHVYPLAAAWDFGAYAWEAKRRREFGNDIEANLVPTLSSVNRDKGDATPGEWMPSTALRCSYANRYLRVTLKWGLAVSKDDWNALADACGIEKK</sequence>
<reference evidence="2 3" key="1">
    <citation type="submission" date="2013-10" db="EMBL/GenBank/DDBJ databases">
        <title>Complete genome sequence of Corynebacterium lactis DSM 45799(T), isolated from raw cow milk.</title>
        <authorList>
            <person name="Ruckert C."/>
            <person name="Albersmeier A."/>
            <person name="Lipski A."/>
            <person name="Kalinowski J."/>
        </authorList>
    </citation>
    <scope>NUCLEOTIDE SEQUENCE [LARGE SCALE GENOMIC DNA]</scope>
    <source>
        <strain evidence="2 3">RW2-5</strain>
    </source>
</reference>
<dbReference type="AlphaFoldDB" id="A0A0K2GZ48"/>
<name>A0A0K2GZ48_9CORY</name>
<dbReference type="InterPro" id="IPR011089">
    <property type="entry name" value="GmrSD_C"/>
</dbReference>
<feature type="domain" description="GmrSD restriction endonucleases C-terminal" evidence="1">
    <location>
        <begin position="113"/>
        <end position="204"/>
    </location>
</feature>
<accession>A0A0K2GZ48</accession>
<dbReference type="EMBL" id="CP006841">
    <property type="protein sequence ID" value="ALA67072.1"/>
    <property type="molecule type" value="Genomic_DNA"/>
</dbReference>
<dbReference type="Gene3D" id="1.10.30.50">
    <property type="match status" value="1"/>
</dbReference>
<keyword evidence="3" id="KW-1185">Reference proteome</keyword>
<evidence type="ECO:0000313" key="3">
    <source>
        <dbReference type="Proteomes" id="UP000058446"/>
    </source>
</evidence>
<dbReference type="Proteomes" id="UP000058446">
    <property type="component" value="Chromosome"/>
</dbReference>
<dbReference type="RefSeq" id="WP_053411851.1">
    <property type="nucleotide sequence ID" value="NZ_CP006841.1"/>
</dbReference>
<dbReference type="STRING" id="1408189.CLAC_04415"/>
<dbReference type="OrthoDB" id="5196645at2"/>
<dbReference type="PANTHER" id="PTHR24094">
    <property type="entry name" value="SECRETED PROTEIN"/>
    <property type="match status" value="1"/>
</dbReference>
<gene>
    <name evidence="2" type="ORF">CLAC_04415</name>
</gene>
<proteinExistence type="predicted"/>